<evidence type="ECO:0000313" key="14">
    <source>
        <dbReference type="Proteomes" id="UP000321393"/>
    </source>
</evidence>
<dbReference type="InterPro" id="IPR000679">
    <property type="entry name" value="Znf_GATA"/>
</dbReference>
<evidence type="ECO:0000256" key="3">
    <source>
        <dbReference type="ARBA" id="ARBA00022833"/>
    </source>
</evidence>
<comment type="similarity">
    <text evidence="7">Belongs to the type IV zinc-finger family. Class B subfamily.</text>
</comment>
<dbReference type="GO" id="GO:0006355">
    <property type="term" value="P:regulation of DNA-templated transcription"/>
    <property type="evidence" value="ECO:0007669"/>
    <property type="project" value="InterPro"/>
</dbReference>
<evidence type="ECO:0000256" key="2">
    <source>
        <dbReference type="ARBA" id="ARBA00022771"/>
    </source>
</evidence>
<dbReference type="PANTHER" id="PTHR47172">
    <property type="entry name" value="OS01G0976800 PROTEIN"/>
    <property type="match status" value="1"/>
</dbReference>
<keyword evidence="2 9" id="KW-0863">Zinc-finger</keyword>
<gene>
    <name evidence="13" type="ORF">E5676_scaffold411G001480</name>
    <name evidence="12" type="ORF">E6C27_scaffold427G00410</name>
</gene>
<keyword evidence="1" id="KW-0479">Metal-binding</keyword>
<evidence type="ECO:0000256" key="8">
    <source>
        <dbReference type="ARBA" id="ARBA00037539"/>
    </source>
</evidence>
<keyword evidence="4" id="KW-0805">Transcription regulation</keyword>
<dbReference type="GO" id="GO:0008270">
    <property type="term" value="F:zinc ion binding"/>
    <property type="evidence" value="ECO:0007669"/>
    <property type="project" value="UniProtKB-KW"/>
</dbReference>
<dbReference type="PANTHER" id="PTHR47172:SF6">
    <property type="entry name" value="GATA-TYPE DOMAIN-CONTAINING PROTEIN"/>
    <property type="match status" value="1"/>
</dbReference>
<dbReference type="Gene3D" id="3.30.50.10">
    <property type="entry name" value="Erythroid Transcription Factor GATA-1, subunit A"/>
    <property type="match status" value="1"/>
</dbReference>
<keyword evidence="6" id="KW-0804">Transcription</keyword>
<dbReference type="SUPFAM" id="SSF57716">
    <property type="entry name" value="Glucocorticoid receptor-like (DNA-binding domain)"/>
    <property type="match status" value="1"/>
</dbReference>
<dbReference type="Proteomes" id="UP000321393">
    <property type="component" value="Unassembled WGS sequence"/>
</dbReference>
<name>A0A5A7TUD0_CUCMM</name>
<dbReference type="EMBL" id="SSTD01007927">
    <property type="protein sequence ID" value="TYK18209.1"/>
    <property type="molecule type" value="Genomic_DNA"/>
</dbReference>
<evidence type="ECO:0000313" key="15">
    <source>
        <dbReference type="Proteomes" id="UP000321947"/>
    </source>
</evidence>
<dbReference type="Pfam" id="PF00320">
    <property type="entry name" value="GATA"/>
    <property type="match status" value="1"/>
</dbReference>
<evidence type="ECO:0000256" key="5">
    <source>
        <dbReference type="ARBA" id="ARBA00023125"/>
    </source>
</evidence>
<dbReference type="InterPro" id="IPR013088">
    <property type="entry name" value="Znf_NHR/GATA"/>
</dbReference>
<keyword evidence="5" id="KW-0238">DNA-binding</keyword>
<dbReference type="AlphaFoldDB" id="A0A5A7TUD0"/>
<proteinExistence type="inferred from homology"/>
<evidence type="ECO:0000256" key="9">
    <source>
        <dbReference type="PROSITE-ProRule" id="PRU00094"/>
    </source>
</evidence>
<evidence type="ECO:0000313" key="13">
    <source>
        <dbReference type="EMBL" id="TYK18209.1"/>
    </source>
</evidence>
<dbReference type="EMBL" id="SSTE01013763">
    <property type="protein sequence ID" value="KAA0046674.1"/>
    <property type="molecule type" value="Genomic_DNA"/>
</dbReference>
<evidence type="ECO:0000256" key="1">
    <source>
        <dbReference type="ARBA" id="ARBA00022723"/>
    </source>
</evidence>
<organism evidence="12 14">
    <name type="scientific">Cucumis melo var. makuwa</name>
    <name type="common">Oriental melon</name>
    <dbReference type="NCBI Taxonomy" id="1194695"/>
    <lineage>
        <taxon>Eukaryota</taxon>
        <taxon>Viridiplantae</taxon>
        <taxon>Streptophyta</taxon>
        <taxon>Embryophyta</taxon>
        <taxon>Tracheophyta</taxon>
        <taxon>Spermatophyta</taxon>
        <taxon>Magnoliopsida</taxon>
        <taxon>eudicotyledons</taxon>
        <taxon>Gunneridae</taxon>
        <taxon>Pentapetalae</taxon>
        <taxon>rosids</taxon>
        <taxon>fabids</taxon>
        <taxon>Cucurbitales</taxon>
        <taxon>Cucurbitaceae</taxon>
        <taxon>Benincaseae</taxon>
        <taxon>Cucumis</taxon>
    </lineage>
</organism>
<feature type="domain" description="GATA-type" evidence="11">
    <location>
        <begin position="46"/>
        <end position="82"/>
    </location>
</feature>
<feature type="region of interest" description="Disordered" evidence="10">
    <location>
        <begin position="88"/>
        <end position="112"/>
    </location>
</feature>
<evidence type="ECO:0000256" key="4">
    <source>
        <dbReference type="ARBA" id="ARBA00023015"/>
    </source>
</evidence>
<dbReference type="PROSITE" id="PS50114">
    <property type="entry name" value="GATA_ZN_FINGER_2"/>
    <property type="match status" value="1"/>
</dbReference>
<dbReference type="Proteomes" id="UP000321947">
    <property type="component" value="Unassembled WGS sequence"/>
</dbReference>
<sequence>MLKGEVIGDSLIMAFLMNRAADHSPSTFNPSLMTAVSEQGLFELEAEKQRACVHCRATRTPLWRAGPAGPRSLCNACGIRYRKMKMNSNNDGEVNNNNNNNNKMGKGKKMGGGGSLKLRVVRLGREIMVHRRPTTAMEDNGVAESIGEEEQTAAMLLMALSSGYVS</sequence>
<comment type="caution">
    <text evidence="12">The sequence shown here is derived from an EMBL/GenBank/DDBJ whole genome shotgun (WGS) entry which is preliminary data.</text>
</comment>
<accession>A0A5A7TUD0</accession>
<protein>
    <submittedName>
        <fullName evidence="12">GATA transcription factor 15-like</fullName>
    </submittedName>
</protein>
<dbReference type="PROSITE" id="PS00344">
    <property type="entry name" value="GATA_ZN_FINGER_1"/>
    <property type="match status" value="1"/>
</dbReference>
<dbReference type="SMART" id="SM00401">
    <property type="entry name" value="ZnF_GATA"/>
    <property type="match status" value="1"/>
</dbReference>
<evidence type="ECO:0000256" key="10">
    <source>
        <dbReference type="SAM" id="MobiDB-lite"/>
    </source>
</evidence>
<feature type="compositionally biased region" description="Low complexity" evidence="10">
    <location>
        <begin position="88"/>
        <end position="104"/>
    </location>
</feature>
<evidence type="ECO:0000256" key="7">
    <source>
        <dbReference type="ARBA" id="ARBA00024019"/>
    </source>
</evidence>
<evidence type="ECO:0000313" key="12">
    <source>
        <dbReference type="EMBL" id="KAA0046674.1"/>
    </source>
</evidence>
<evidence type="ECO:0000259" key="11">
    <source>
        <dbReference type="PROSITE" id="PS50114"/>
    </source>
</evidence>
<keyword evidence="3" id="KW-0862">Zinc</keyword>
<comment type="function">
    <text evidence="8">Transcriptional regulator that specifically binds 5'-GATA-3' or 5'-GAT-3' motifs within gene promoters.</text>
</comment>
<dbReference type="OrthoDB" id="2162994at2759"/>
<dbReference type="CDD" id="cd00202">
    <property type="entry name" value="ZnF_GATA"/>
    <property type="match status" value="1"/>
</dbReference>
<evidence type="ECO:0000256" key="6">
    <source>
        <dbReference type="ARBA" id="ARBA00023163"/>
    </source>
</evidence>
<dbReference type="GO" id="GO:0043565">
    <property type="term" value="F:sequence-specific DNA binding"/>
    <property type="evidence" value="ECO:0007669"/>
    <property type="project" value="InterPro"/>
</dbReference>
<reference evidence="14 15" key="1">
    <citation type="submission" date="2019-08" db="EMBL/GenBank/DDBJ databases">
        <title>Draft genome sequences of two oriental melons (Cucumis melo L. var makuwa).</title>
        <authorList>
            <person name="Kwon S.-Y."/>
        </authorList>
    </citation>
    <scope>NUCLEOTIDE SEQUENCE [LARGE SCALE GENOMIC DNA]</scope>
    <source>
        <strain evidence="15">cv. Chang Bougi</strain>
        <strain evidence="14">cv. SW 3</strain>
        <tissue evidence="12">Leaf</tissue>
    </source>
</reference>